<sequence>MPIGAGTSGEISETERLQTLRCCPLDSLTIEWFLPQKSSRSAWGCCWATGAAADAMRSSCRPGYLRVFVPRDEQELKLEVSVRGKSVIVVGTDRVVGPIRRLIRGPLVVWAMQKTVRNRFCFCFPLHCRSSREYLCTSCVAANARE</sequence>
<dbReference type="GeneID" id="19210377"/>
<reference evidence="2" key="1">
    <citation type="journal article" date="2012" name="Science">
        <title>The Paleozoic origin of enzymatic lignin decomposition reconstructed from 31 fungal genomes.</title>
        <authorList>
            <person name="Floudas D."/>
            <person name="Binder M."/>
            <person name="Riley R."/>
            <person name="Barry K."/>
            <person name="Blanchette R.A."/>
            <person name="Henrissat B."/>
            <person name="Martinez A.T."/>
            <person name="Otillar R."/>
            <person name="Spatafora J.W."/>
            <person name="Yadav J.S."/>
            <person name="Aerts A."/>
            <person name="Benoit I."/>
            <person name="Boyd A."/>
            <person name="Carlson A."/>
            <person name="Copeland A."/>
            <person name="Coutinho P.M."/>
            <person name="de Vries R.P."/>
            <person name="Ferreira P."/>
            <person name="Findley K."/>
            <person name="Foster B."/>
            <person name="Gaskell J."/>
            <person name="Glotzer D."/>
            <person name="Gorecki P."/>
            <person name="Heitman J."/>
            <person name="Hesse C."/>
            <person name="Hori C."/>
            <person name="Igarashi K."/>
            <person name="Jurgens J.A."/>
            <person name="Kallen N."/>
            <person name="Kersten P."/>
            <person name="Kohler A."/>
            <person name="Kuees U."/>
            <person name="Kumar T.K.A."/>
            <person name="Kuo A."/>
            <person name="LaButti K."/>
            <person name="Larrondo L.F."/>
            <person name="Lindquist E."/>
            <person name="Ling A."/>
            <person name="Lombard V."/>
            <person name="Lucas S."/>
            <person name="Lundell T."/>
            <person name="Martin R."/>
            <person name="McLaughlin D.J."/>
            <person name="Morgenstern I."/>
            <person name="Morin E."/>
            <person name="Murat C."/>
            <person name="Nagy L.G."/>
            <person name="Nolan M."/>
            <person name="Ohm R.A."/>
            <person name="Patyshakuliyeva A."/>
            <person name="Rokas A."/>
            <person name="Ruiz-Duenas F.J."/>
            <person name="Sabat G."/>
            <person name="Salamov A."/>
            <person name="Samejima M."/>
            <person name="Schmutz J."/>
            <person name="Slot J.C."/>
            <person name="St John F."/>
            <person name="Stenlid J."/>
            <person name="Sun H."/>
            <person name="Sun S."/>
            <person name="Syed K."/>
            <person name="Tsang A."/>
            <person name="Wiebenga A."/>
            <person name="Young D."/>
            <person name="Pisabarro A."/>
            <person name="Eastwood D.C."/>
            <person name="Martin F."/>
            <person name="Cullen D."/>
            <person name="Grigoriev I.V."/>
            <person name="Hibbett D.S."/>
        </authorList>
    </citation>
    <scope>NUCLEOTIDE SEQUENCE [LARGE SCALE GENOMIC DNA]</scope>
    <source>
        <strain evidence="2">RWD-64-598 SS2</strain>
    </source>
</reference>
<dbReference type="EMBL" id="JH711578">
    <property type="protein sequence ID" value="EIW81152.1"/>
    <property type="molecule type" value="Genomic_DNA"/>
</dbReference>
<gene>
    <name evidence="1" type="ORF">CONPUDRAFT_82191</name>
</gene>
<accession>A0A5M3MPN4</accession>
<dbReference type="Proteomes" id="UP000053558">
    <property type="component" value="Unassembled WGS sequence"/>
</dbReference>
<dbReference type="KEGG" id="cput:CONPUDRAFT_82191"/>
<proteinExistence type="predicted"/>
<evidence type="ECO:0000313" key="2">
    <source>
        <dbReference type="Proteomes" id="UP000053558"/>
    </source>
</evidence>
<comment type="caution">
    <text evidence="1">The sequence shown here is derived from an EMBL/GenBank/DDBJ whole genome shotgun (WGS) entry which is preliminary data.</text>
</comment>
<keyword evidence="2" id="KW-1185">Reference proteome</keyword>
<name>A0A5M3MPN4_CONPW</name>
<dbReference type="AlphaFoldDB" id="A0A5M3MPN4"/>
<protein>
    <submittedName>
        <fullName evidence="1">Uncharacterized protein</fullName>
    </submittedName>
</protein>
<dbReference type="RefSeq" id="XP_007768564.1">
    <property type="nucleotide sequence ID" value="XM_007770374.1"/>
</dbReference>
<evidence type="ECO:0000313" key="1">
    <source>
        <dbReference type="EMBL" id="EIW81152.1"/>
    </source>
</evidence>
<organism evidence="1 2">
    <name type="scientific">Coniophora puteana (strain RWD-64-598)</name>
    <name type="common">Brown rot fungus</name>
    <dbReference type="NCBI Taxonomy" id="741705"/>
    <lineage>
        <taxon>Eukaryota</taxon>
        <taxon>Fungi</taxon>
        <taxon>Dikarya</taxon>
        <taxon>Basidiomycota</taxon>
        <taxon>Agaricomycotina</taxon>
        <taxon>Agaricomycetes</taxon>
        <taxon>Agaricomycetidae</taxon>
        <taxon>Boletales</taxon>
        <taxon>Coniophorineae</taxon>
        <taxon>Coniophoraceae</taxon>
        <taxon>Coniophora</taxon>
    </lineage>
</organism>